<sequence length="70" mass="7788">MKKLPQGLTKQQGQRLKVEGNRWRGMMENENQVDMSEQPKGSGNGEGGRNAKKIKAVWGAWEECTGTNVV</sequence>
<gene>
    <name evidence="2" type="ORF">PT974_11243</name>
</gene>
<protein>
    <submittedName>
        <fullName evidence="2">Uncharacterized protein</fullName>
    </submittedName>
</protein>
<organism evidence="2 3">
    <name type="scientific">Cladobotryum mycophilum</name>
    <dbReference type="NCBI Taxonomy" id="491253"/>
    <lineage>
        <taxon>Eukaryota</taxon>
        <taxon>Fungi</taxon>
        <taxon>Dikarya</taxon>
        <taxon>Ascomycota</taxon>
        <taxon>Pezizomycotina</taxon>
        <taxon>Sordariomycetes</taxon>
        <taxon>Hypocreomycetidae</taxon>
        <taxon>Hypocreales</taxon>
        <taxon>Hypocreaceae</taxon>
        <taxon>Cladobotryum</taxon>
    </lineage>
</organism>
<comment type="caution">
    <text evidence="2">The sequence shown here is derived from an EMBL/GenBank/DDBJ whole genome shotgun (WGS) entry which is preliminary data.</text>
</comment>
<feature type="region of interest" description="Disordered" evidence="1">
    <location>
        <begin position="1"/>
        <end position="51"/>
    </location>
</feature>
<feature type="compositionally biased region" description="Polar residues" evidence="1">
    <location>
        <begin position="29"/>
        <end position="41"/>
    </location>
</feature>
<name>A0ABR0S5P0_9HYPO</name>
<evidence type="ECO:0000313" key="3">
    <source>
        <dbReference type="Proteomes" id="UP001338125"/>
    </source>
</evidence>
<dbReference type="EMBL" id="JAVFKD010000016">
    <property type="protein sequence ID" value="KAK5987125.1"/>
    <property type="molecule type" value="Genomic_DNA"/>
</dbReference>
<dbReference type="Proteomes" id="UP001338125">
    <property type="component" value="Unassembled WGS sequence"/>
</dbReference>
<reference evidence="2 3" key="1">
    <citation type="submission" date="2024-01" db="EMBL/GenBank/DDBJ databases">
        <title>Complete genome of Cladobotryum mycophilum ATHUM6906.</title>
        <authorList>
            <person name="Christinaki A.C."/>
            <person name="Myridakis A.I."/>
            <person name="Kouvelis V.N."/>
        </authorList>
    </citation>
    <scope>NUCLEOTIDE SEQUENCE [LARGE SCALE GENOMIC DNA]</scope>
    <source>
        <strain evidence="2 3">ATHUM6906</strain>
    </source>
</reference>
<accession>A0ABR0S5P0</accession>
<feature type="compositionally biased region" description="Basic and acidic residues" evidence="1">
    <location>
        <begin position="16"/>
        <end position="27"/>
    </location>
</feature>
<evidence type="ECO:0000313" key="2">
    <source>
        <dbReference type="EMBL" id="KAK5987125.1"/>
    </source>
</evidence>
<evidence type="ECO:0000256" key="1">
    <source>
        <dbReference type="SAM" id="MobiDB-lite"/>
    </source>
</evidence>
<proteinExistence type="predicted"/>
<keyword evidence="3" id="KW-1185">Reference proteome</keyword>